<dbReference type="EMBL" id="JAOQJZ010000004">
    <property type="protein sequence ID" value="MCU6705287.1"/>
    <property type="molecule type" value="Genomic_DNA"/>
</dbReference>
<organism evidence="2 3">
    <name type="scientific">Hominimerdicola aceti</name>
    <dbReference type="NCBI Taxonomy" id="2981726"/>
    <lineage>
        <taxon>Bacteria</taxon>
        <taxon>Bacillati</taxon>
        <taxon>Bacillota</taxon>
        <taxon>Clostridia</taxon>
        <taxon>Eubacteriales</taxon>
        <taxon>Oscillospiraceae</taxon>
        <taxon>Hominimerdicola</taxon>
    </lineage>
</organism>
<protein>
    <submittedName>
        <fullName evidence="2">Zinc ribbon domain-containing protein</fullName>
    </submittedName>
</protein>
<evidence type="ECO:0000259" key="1">
    <source>
        <dbReference type="Pfam" id="PF13240"/>
    </source>
</evidence>
<accession>A0AAE3IJ00</accession>
<dbReference type="RefSeq" id="WP_158455163.1">
    <property type="nucleotide sequence ID" value="NZ_JAOQJZ010000004.1"/>
</dbReference>
<dbReference type="AlphaFoldDB" id="A0AAE3IJ00"/>
<comment type="caution">
    <text evidence="2">The sequence shown here is derived from an EMBL/GenBank/DDBJ whole genome shotgun (WGS) entry which is preliminary data.</text>
</comment>
<evidence type="ECO:0000313" key="3">
    <source>
        <dbReference type="Proteomes" id="UP001208131"/>
    </source>
</evidence>
<sequence length="225" mass="24403">MFCFKCGAEISDESDFCMKCGTEILHHNKTEIEEVNSISTIPMNATIKSAFVSTIIVSETEISYKSGLKSETIKVSDISDIRYTAGTPSENGRLFITANGKSYNVMFFFNNNKKIAELCGYFSALSNNTFIPMEVTTSTSSQTGETQHEEKTLSKRQRIKENKKNGIACCPKCGSTSLTANKKGFGVGKAVIGTAVAGPIGLVSGNKGAKKVRITCLNCGNQWWA</sequence>
<name>A0AAE3IJ00_9FIRM</name>
<proteinExistence type="predicted"/>
<keyword evidence="3" id="KW-1185">Reference proteome</keyword>
<reference evidence="2 3" key="1">
    <citation type="journal article" date="2021" name="ISME Commun">
        <title>Automated analysis of genomic sequences facilitates high-throughput and comprehensive description of bacteria.</title>
        <authorList>
            <person name="Hitch T.C.A."/>
        </authorList>
    </citation>
    <scope>NUCLEOTIDE SEQUENCE [LARGE SCALE GENOMIC DNA]</scope>
    <source>
        <strain evidence="2 3">Sanger_31</strain>
    </source>
</reference>
<dbReference type="InterPro" id="IPR026870">
    <property type="entry name" value="Zinc_ribbon_dom"/>
</dbReference>
<dbReference type="Proteomes" id="UP001208131">
    <property type="component" value="Unassembled WGS sequence"/>
</dbReference>
<gene>
    <name evidence="2" type="ORF">OCV57_05005</name>
</gene>
<dbReference type="Pfam" id="PF13240">
    <property type="entry name" value="Zn_Ribbon_1"/>
    <property type="match status" value="1"/>
</dbReference>
<feature type="domain" description="Zinc-ribbon" evidence="1">
    <location>
        <begin position="2"/>
        <end position="23"/>
    </location>
</feature>
<evidence type="ECO:0000313" key="2">
    <source>
        <dbReference type="EMBL" id="MCU6705287.1"/>
    </source>
</evidence>